<dbReference type="PANTHER" id="PTHR47396:SF1">
    <property type="entry name" value="ATP-DEPENDENT HELICASE IRC3-RELATED"/>
    <property type="match status" value="1"/>
</dbReference>
<sequence length="410" mass="46795">SGLVKTPRVVVRDDGKYDKDYRSRLYHIYNDREVKDDLNRRAEEKDALPDLVTNGYYLLGKDWVEAARAWQKAGQKTPPVMITVANRTETAARVKYAFDHKKIRIDELHAPAQTIHIDSRVLDDYEPEEESTPQQQEPEDSGDEDLPEGQPKKLSKKEEAERLRRVVDTVGRVGEPGERVQNVISVGMLSEGWDARTVTHIMGLRAFSSQLLCEQVVGRGLRRLSYDVNPENGLLDPEYVNIFGVPFTFLPHESHDGPPPPPPSPKTKVEPLVERADLEIRWPNVIRFERTFSPLLKLDLPKVKPLTLNAANTAMLAELAPIVEGKPDVTKISEIDLKELEKKFRMQRIIFQVAGEVFEQMKPTWTGPRDQLLGQLIRLIEAFLTSDRIRITPKAYDEDDGKRRILLTLN</sequence>
<proteinExistence type="predicted"/>
<dbReference type="AlphaFoldDB" id="T0YT37"/>
<feature type="compositionally biased region" description="Acidic residues" evidence="1">
    <location>
        <begin position="124"/>
        <end position="147"/>
    </location>
</feature>
<dbReference type="PANTHER" id="PTHR47396">
    <property type="entry name" value="TYPE I RESTRICTION ENZYME ECOKI R PROTEIN"/>
    <property type="match status" value="1"/>
</dbReference>
<organism evidence="2">
    <name type="scientific">mine drainage metagenome</name>
    <dbReference type="NCBI Taxonomy" id="410659"/>
    <lineage>
        <taxon>unclassified sequences</taxon>
        <taxon>metagenomes</taxon>
        <taxon>ecological metagenomes</taxon>
    </lineage>
</organism>
<feature type="non-terminal residue" evidence="2">
    <location>
        <position position="1"/>
    </location>
</feature>
<reference evidence="2" key="2">
    <citation type="journal article" date="2014" name="ISME J.">
        <title>Microbial stratification in low pH oxic and suboxic macroscopic growths along an acid mine drainage.</title>
        <authorList>
            <person name="Mendez-Garcia C."/>
            <person name="Mesa V."/>
            <person name="Sprenger R.R."/>
            <person name="Richter M."/>
            <person name="Diez M.S."/>
            <person name="Solano J."/>
            <person name="Bargiela R."/>
            <person name="Golyshina O.V."/>
            <person name="Manteca A."/>
            <person name="Ramos J.L."/>
            <person name="Gallego J.R."/>
            <person name="Llorente I."/>
            <person name="Martins Dos Santos V.A."/>
            <person name="Jensen O.N."/>
            <person name="Pelaez A.I."/>
            <person name="Sanchez J."/>
            <person name="Ferrer M."/>
        </authorList>
    </citation>
    <scope>NUCLEOTIDE SEQUENCE</scope>
</reference>
<feature type="region of interest" description="Disordered" evidence="1">
    <location>
        <begin position="124"/>
        <end position="161"/>
    </location>
</feature>
<protein>
    <submittedName>
        <fullName evidence="2">Type III restriction-modification system, Res subunit</fullName>
    </submittedName>
</protein>
<evidence type="ECO:0000313" key="2">
    <source>
        <dbReference type="EMBL" id="EQD36328.1"/>
    </source>
</evidence>
<comment type="caution">
    <text evidence="2">The sequence shown here is derived from an EMBL/GenBank/DDBJ whole genome shotgun (WGS) entry which is preliminary data.</text>
</comment>
<name>T0YT37_9ZZZZ</name>
<accession>T0YT37</accession>
<feature type="non-terminal residue" evidence="2">
    <location>
        <position position="410"/>
    </location>
</feature>
<dbReference type="InterPro" id="IPR050742">
    <property type="entry name" value="Helicase_Restrict-Modif_Enz"/>
</dbReference>
<dbReference type="Gene3D" id="3.40.50.300">
    <property type="entry name" value="P-loop containing nucleotide triphosphate hydrolases"/>
    <property type="match status" value="1"/>
</dbReference>
<gene>
    <name evidence="2" type="ORF">B1B_16555</name>
</gene>
<evidence type="ECO:0000256" key="1">
    <source>
        <dbReference type="SAM" id="MobiDB-lite"/>
    </source>
</evidence>
<dbReference type="InterPro" id="IPR027417">
    <property type="entry name" value="P-loop_NTPase"/>
</dbReference>
<dbReference type="EMBL" id="AUZY01011015">
    <property type="protein sequence ID" value="EQD36328.1"/>
    <property type="molecule type" value="Genomic_DNA"/>
</dbReference>
<dbReference type="GO" id="GO:0005829">
    <property type="term" value="C:cytosol"/>
    <property type="evidence" value="ECO:0007669"/>
    <property type="project" value="TreeGrafter"/>
</dbReference>
<reference evidence="2" key="1">
    <citation type="submission" date="2013-08" db="EMBL/GenBank/DDBJ databases">
        <authorList>
            <person name="Mendez C."/>
            <person name="Richter M."/>
            <person name="Ferrer M."/>
            <person name="Sanchez J."/>
        </authorList>
    </citation>
    <scope>NUCLEOTIDE SEQUENCE</scope>
</reference>